<feature type="compositionally biased region" description="Basic and acidic residues" evidence="3">
    <location>
        <begin position="518"/>
        <end position="529"/>
    </location>
</feature>
<dbReference type="EMBL" id="JADWDJ010000008">
    <property type="protein sequence ID" value="KAG5276537.1"/>
    <property type="molecule type" value="Genomic_DNA"/>
</dbReference>
<dbReference type="Proteomes" id="UP000823561">
    <property type="component" value="Chromosome 8"/>
</dbReference>
<feature type="region of interest" description="Disordered" evidence="3">
    <location>
        <begin position="64"/>
        <end position="83"/>
    </location>
</feature>
<evidence type="ECO:0000256" key="1">
    <source>
        <dbReference type="ARBA" id="ARBA00009550"/>
    </source>
</evidence>
<gene>
    <name evidence="4" type="ORF">AALO_G00106830</name>
</gene>
<feature type="coiled-coil region" evidence="2">
    <location>
        <begin position="107"/>
        <end position="144"/>
    </location>
</feature>
<evidence type="ECO:0000313" key="4">
    <source>
        <dbReference type="EMBL" id="KAG5276537.1"/>
    </source>
</evidence>
<comment type="caution">
    <text evidence="4">The sequence shown here is derived from an EMBL/GenBank/DDBJ whole genome shotgun (WGS) entry which is preliminary data.</text>
</comment>
<dbReference type="Pfam" id="PF09728">
    <property type="entry name" value="Taxilin"/>
    <property type="match status" value="1"/>
</dbReference>
<reference evidence="4" key="1">
    <citation type="submission" date="2020-10" db="EMBL/GenBank/DDBJ databases">
        <title>Chromosome-scale genome assembly of the Allis shad, Alosa alosa.</title>
        <authorList>
            <person name="Margot Z."/>
            <person name="Christophe K."/>
            <person name="Cabau C."/>
            <person name="Louis A."/>
            <person name="Berthelot C."/>
            <person name="Parey E."/>
            <person name="Roest Crollius H."/>
            <person name="Montfort J."/>
            <person name="Robinson-Rechavi M."/>
            <person name="Bucao C."/>
            <person name="Bouchez O."/>
            <person name="Gislard M."/>
            <person name="Lluch J."/>
            <person name="Milhes M."/>
            <person name="Lampietro C."/>
            <person name="Lopez Roques C."/>
            <person name="Donnadieu C."/>
            <person name="Braasch I."/>
            <person name="Desvignes T."/>
            <person name="Postlethwait J."/>
            <person name="Bobe J."/>
            <person name="Guiguen Y."/>
        </authorList>
    </citation>
    <scope>NUCLEOTIDE SEQUENCE</scope>
    <source>
        <strain evidence="4">M-15738</strain>
        <tissue evidence="4">Blood</tissue>
    </source>
</reference>
<keyword evidence="2" id="KW-0175">Coiled coil</keyword>
<feature type="region of interest" description="Disordered" evidence="3">
    <location>
        <begin position="556"/>
        <end position="605"/>
    </location>
</feature>
<evidence type="ECO:0008006" key="6">
    <source>
        <dbReference type="Google" id="ProtNLM"/>
    </source>
</evidence>
<feature type="region of interest" description="Disordered" evidence="3">
    <location>
        <begin position="617"/>
        <end position="719"/>
    </location>
</feature>
<feature type="compositionally biased region" description="Basic and acidic residues" evidence="3">
    <location>
        <begin position="569"/>
        <end position="600"/>
    </location>
</feature>
<feature type="compositionally biased region" description="Polar residues" evidence="3">
    <location>
        <begin position="618"/>
        <end position="631"/>
    </location>
</feature>
<feature type="region of interest" description="Disordered" evidence="3">
    <location>
        <begin position="1"/>
        <end position="35"/>
    </location>
</feature>
<dbReference type="PANTHER" id="PTHR16127:SF10">
    <property type="entry name" value="BETA-TAXILIN"/>
    <property type="match status" value="1"/>
</dbReference>
<dbReference type="AlphaFoldDB" id="A0AAV6GSB8"/>
<dbReference type="InterPro" id="IPR026183">
    <property type="entry name" value="Taxilin_fam"/>
</dbReference>
<sequence>MEKSAQSISGIPDPRNTLTAQMNGSEEEDTDPMEIFSQQLEDIIKTYGSAASLMEQQISSLEAVEDKGDQQQDPEEVFGSAPGNETARLILSLEKVKSPEDKVEIILKKYAELVERQQRERRQNNNLQKKSDQLLMQKDQLQFDLSRAILARTKLEGLCRDLQDYNKTLKVENLQRCQEDEKKRKEITTHFQSTLTDIQAQIEVHSNRNNKLCQENSDLAEKLNNIIHQYEKREESLEKIFKHHDMQQKLADAKIEQANMLLREAEAKHKREKEYLLKEAIDITKKCYAMKEQELQMKKQAAEWKLQAKELKEQQTVMQAQLVLYSQKFDEFQATLGKSNDVYVSFKQEMDKMTKKMKKLEKESGFWKTRFESCNKALMEMIEQRSEKAKEFELFTIKVDKLETLCRALQEERKGLYDKIRGLRFDMSQPAVPEEPTVKTSEESLQSKGFGLTAELDRLNAEQARLHEFAASLATSNLNELEDSDDEEEYKECSIKMPSVPVEPLGASPVKNVSESGPCHEELKEDTIKPDSVETEIVYSTEHKIIPAVPEVKTEPIKPLAPSANPLEAKTEEQASEQVKQKYTDTEKACEHHARPEEGLSKAAMPNAVLPSVLKVDANQQELKSPQSVQENPIPVPTKPAIAKMPEATVGTVNLQAGKQERKKSKIPKEKPVVEGAVMAEETSPSQAQPQISKLPSAKPQGKKQGTTKKKSQPKNVKK</sequence>
<feature type="compositionally biased region" description="Basic residues" evidence="3">
    <location>
        <begin position="706"/>
        <end position="719"/>
    </location>
</feature>
<feature type="coiled-coil region" evidence="2">
    <location>
        <begin position="220"/>
        <end position="363"/>
    </location>
</feature>
<protein>
    <recommendedName>
        <fullName evidence="6">Beta-taxilin</fullName>
    </recommendedName>
</protein>
<feature type="compositionally biased region" description="Polar residues" evidence="3">
    <location>
        <begin position="683"/>
        <end position="694"/>
    </location>
</feature>
<feature type="region of interest" description="Disordered" evidence="3">
    <location>
        <begin position="501"/>
        <end position="529"/>
    </location>
</feature>
<evidence type="ECO:0000256" key="2">
    <source>
        <dbReference type="SAM" id="Coils"/>
    </source>
</evidence>
<accession>A0AAV6GSB8</accession>
<keyword evidence="5" id="KW-1185">Reference proteome</keyword>
<dbReference type="PANTHER" id="PTHR16127">
    <property type="entry name" value="TAXILIN"/>
    <property type="match status" value="1"/>
</dbReference>
<organism evidence="4 5">
    <name type="scientific">Alosa alosa</name>
    <name type="common">allis shad</name>
    <dbReference type="NCBI Taxonomy" id="278164"/>
    <lineage>
        <taxon>Eukaryota</taxon>
        <taxon>Metazoa</taxon>
        <taxon>Chordata</taxon>
        <taxon>Craniata</taxon>
        <taxon>Vertebrata</taxon>
        <taxon>Euteleostomi</taxon>
        <taxon>Actinopterygii</taxon>
        <taxon>Neopterygii</taxon>
        <taxon>Teleostei</taxon>
        <taxon>Clupei</taxon>
        <taxon>Clupeiformes</taxon>
        <taxon>Clupeoidei</taxon>
        <taxon>Clupeidae</taxon>
        <taxon>Alosa</taxon>
    </lineage>
</organism>
<evidence type="ECO:0000256" key="3">
    <source>
        <dbReference type="SAM" id="MobiDB-lite"/>
    </source>
</evidence>
<comment type="similarity">
    <text evidence="1">Belongs to the taxilin family.</text>
</comment>
<dbReference type="GO" id="GO:0019905">
    <property type="term" value="F:syntaxin binding"/>
    <property type="evidence" value="ECO:0007669"/>
    <property type="project" value="InterPro"/>
</dbReference>
<proteinExistence type="inferred from homology"/>
<name>A0AAV6GSB8_9TELE</name>
<evidence type="ECO:0000313" key="5">
    <source>
        <dbReference type="Proteomes" id="UP000823561"/>
    </source>
</evidence>